<dbReference type="RefSeq" id="WP_368374025.1">
    <property type="nucleotide sequence ID" value="NZ_JBFRYB010000001.1"/>
</dbReference>
<evidence type="ECO:0000313" key="2">
    <source>
        <dbReference type="EMBL" id="MEX1663896.1"/>
    </source>
</evidence>
<feature type="signal peptide" evidence="1">
    <location>
        <begin position="1"/>
        <end position="40"/>
    </location>
</feature>
<keyword evidence="3" id="KW-1185">Reference proteome</keyword>
<proteinExistence type="predicted"/>
<comment type="caution">
    <text evidence="2">The sequence shown here is derived from an EMBL/GenBank/DDBJ whole genome shotgun (WGS) entry which is preliminary data.</text>
</comment>
<gene>
    <name evidence="2" type="ORF">AB4875_00280</name>
</gene>
<reference evidence="2 3" key="1">
    <citation type="journal article" date="2011" name="Int. J. Syst. Evol. Microbiol.">
        <title>Zhongshania antarctica gen. nov., sp. nov. and Zhongshania guokunii sp. nov., gammaproteobacteria respectively isolated from coastal attached (fast) ice and surface seawater of the Antarctic.</title>
        <authorList>
            <person name="Li H.J."/>
            <person name="Zhang X.Y."/>
            <person name="Chen C.X."/>
            <person name="Zhang Y.J."/>
            <person name="Gao Z.M."/>
            <person name="Yu Y."/>
            <person name="Chen X.L."/>
            <person name="Chen B."/>
            <person name="Zhang Y.Z."/>
        </authorList>
    </citation>
    <scope>NUCLEOTIDE SEQUENCE [LARGE SCALE GENOMIC DNA]</scope>
    <source>
        <strain evidence="2 3">R06B22</strain>
    </source>
</reference>
<feature type="chain" id="PRO_5045493816" description="Alginate export domain-containing protein" evidence="1">
    <location>
        <begin position="41"/>
        <end position="607"/>
    </location>
</feature>
<dbReference type="EMBL" id="JBFRYB010000001">
    <property type="protein sequence ID" value="MEX1663896.1"/>
    <property type="molecule type" value="Genomic_DNA"/>
</dbReference>
<evidence type="ECO:0000256" key="1">
    <source>
        <dbReference type="SAM" id="SignalP"/>
    </source>
</evidence>
<name>A0ABV3TQW0_9GAMM</name>
<sequence length="607" mass="68449">MNKMFALENKQARASRASYWRLSSCLGALLWLGASAPLLAQTDTAENLSAVDCPSDASITKRRVPGMPIKCVAKEARKPSIPVPSLKDYSPAIAIPDRWRIVESLGYENNWYDPYNRNTLKADTPIHDDWFFNLSIIADTVFEYRDVPTPVGLQSSANAGDLDLYGGSKQSQFIENLAVELVYYKGDTVFRPPDYEFRFTPVFNYNATKLEEILGVDVNPAQGKTRYQDFAGVQAAFVDVHLRNVSDNYDFDSIRFGIQPFNADFRGFLFQENQLGLRLFGTRNNNIIQYNLAWFRRLEKDTNSGLNNIGETPRNDDIFVANLYWQDLFVLGHTSQFTVLYNRNREKDFFFDKNGVIQRPASIGAERPRQYDVVYFGMNSDGHLGRLNITSAFYYALGKQENAPLSDTKTDISAYFAAAELSFDQDWIRWRASFLYASGDDDPYDDIETGFDAIVENPLFAGADTSYWIRQAVPLIGGGKVALSSRNGVLNNLRSSKEHGQSNFTNPGTVLLGIGADFDVLPELRISLNANQLWFDNTSSVEVARQQAGISKEIGQDLSIATIYRPFMSQNIVLRLSYAVLLPGEAYQQLYSDHSQQSVLFNAIFTY</sequence>
<keyword evidence="1" id="KW-0732">Signal</keyword>
<accession>A0ABV3TQW0</accession>
<protein>
    <recommendedName>
        <fullName evidence="4">Alginate export domain-containing protein</fullName>
    </recommendedName>
</protein>
<dbReference type="Proteomes" id="UP001557484">
    <property type="component" value="Unassembled WGS sequence"/>
</dbReference>
<evidence type="ECO:0000313" key="3">
    <source>
        <dbReference type="Proteomes" id="UP001557484"/>
    </source>
</evidence>
<organism evidence="2 3">
    <name type="scientific">Zhongshania arctica</name>
    <dbReference type="NCBI Taxonomy" id="3238302"/>
    <lineage>
        <taxon>Bacteria</taxon>
        <taxon>Pseudomonadati</taxon>
        <taxon>Pseudomonadota</taxon>
        <taxon>Gammaproteobacteria</taxon>
        <taxon>Cellvibrionales</taxon>
        <taxon>Spongiibacteraceae</taxon>
        <taxon>Zhongshania</taxon>
    </lineage>
</organism>
<evidence type="ECO:0008006" key="4">
    <source>
        <dbReference type="Google" id="ProtNLM"/>
    </source>
</evidence>